<keyword evidence="4 6" id="KW-1133">Transmembrane helix</keyword>
<evidence type="ECO:0000313" key="8">
    <source>
        <dbReference type="Proteomes" id="UP000291106"/>
    </source>
</evidence>
<evidence type="ECO:0000256" key="5">
    <source>
        <dbReference type="ARBA" id="ARBA00023136"/>
    </source>
</evidence>
<dbReference type="OrthoDB" id="7594505at2"/>
<organism evidence="7 8">
    <name type="scientific">Shewanella maritima</name>
    <dbReference type="NCBI Taxonomy" id="2520507"/>
    <lineage>
        <taxon>Bacteria</taxon>
        <taxon>Pseudomonadati</taxon>
        <taxon>Pseudomonadota</taxon>
        <taxon>Gammaproteobacteria</taxon>
        <taxon>Alteromonadales</taxon>
        <taxon>Shewanellaceae</taxon>
        <taxon>Shewanella</taxon>
    </lineage>
</organism>
<evidence type="ECO:0000313" key="7">
    <source>
        <dbReference type="EMBL" id="QBF81792.1"/>
    </source>
</evidence>
<dbReference type="InterPro" id="IPR051598">
    <property type="entry name" value="TSUP/Inactive_protease-like"/>
</dbReference>
<evidence type="ECO:0000256" key="6">
    <source>
        <dbReference type="RuleBase" id="RU363041"/>
    </source>
</evidence>
<dbReference type="PANTHER" id="PTHR43701:SF2">
    <property type="entry name" value="MEMBRANE TRANSPORTER PROTEIN YJNA-RELATED"/>
    <property type="match status" value="1"/>
</dbReference>
<comment type="subcellular location">
    <subcellularLocation>
        <location evidence="6">Cell membrane</location>
        <topology evidence="6">Multi-pass membrane protein</topology>
    </subcellularLocation>
    <subcellularLocation>
        <location evidence="1">Membrane</location>
        <topology evidence="1">Multi-pass membrane protein</topology>
    </subcellularLocation>
</comment>
<name>A0A411PE99_9GAMM</name>
<dbReference type="EMBL" id="CP036200">
    <property type="protein sequence ID" value="QBF81792.1"/>
    <property type="molecule type" value="Genomic_DNA"/>
</dbReference>
<feature type="transmembrane region" description="Helical" evidence="6">
    <location>
        <begin position="282"/>
        <end position="300"/>
    </location>
</feature>
<feature type="transmembrane region" description="Helical" evidence="6">
    <location>
        <begin position="224"/>
        <end position="245"/>
    </location>
</feature>
<dbReference type="Pfam" id="PF01925">
    <property type="entry name" value="TauE"/>
    <property type="match status" value="1"/>
</dbReference>
<dbReference type="PANTHER" id="PTHR43701">
    <property type="entry name" value="MEMBRANE TRANSPORTER PROTEIN MJ0441-RELATED"/>
    <property type="match status" value="1"/>
</dbReference>
<evidence type="ECO:0000256" key="3">
    <source>
        <dbReference type="ARBA" id="ARBA00022692"/>
    </source>
</evidence>
<dbReference type="InterPro" id="IPR002781">
    <property type="entry name" value="TM_pro_TauE-like"/>
</dbReference>
<keyword evidence="6" id="KW-1003">Cell membrane</keyword>
<comment type="similarity">
    <text evidence="2 6">Belongs to the 4-toluene sulfonate uptake permease (TSUP) (TC 2.A.102) family.</text>
</comment>
<evidence type="ECO:0000256" key="4">
    <source>
        <dbReference type="ARBA" id="ARBA00022989"/>
    </source>
</evidence>
<accession>A0A411PE99</accession>
<evidence type="ECO:0000256" key="2">
    <source>
        <dbReference type="ARBA" id="ARBA00009142"/>
    </source>
</evidence>
<feature type="transmembrane region" description="Helical" evidence="6">
    <location>
        <begin position="115"/>
        <end position="135"/>
    </location>
</feature>
<feature type="transmembrane region" description="Helical" evidence="6">
    <location>
        <begin position="186"/>
        <end position="217"/>
    </location>
</feature>
<proteinExistence type="inferred from homology"/>
<dbReference type="KEGG" id="smai:EXU30_03085"/>
<sequence>MSQLAHTIKRHRWWLIALISASTVLWSYWASHYPPITQTFIEYGLFSVLGVIGAIFANSTGAGGGVIFVPVFSALNFTTEQMIATSFAIQCFGMTAGSLTWIFHYLNHHRHDPTWGAFLRFTVLASVCSIAGLWTSLSLSLATPLSIHTSFSLFSILLGIIIIAHSRKASRNKQIAATYQISNWDFIALTCIGFVGGIITSWLSVGVGEILVIYLMLRGFCAKLAIATGVVVSVLTVWTTAPINFGADSDVHFQALLFAGPGAVIGGMIAKRIALLFSVTRLKLFFSAWIILTGIVMLALTL</sequence>
<protein>
    <recommendedName>
        <fullName evidence="6">Probable membrane transporter protein</fullName>
    </recommendedName>
</protein>
<gene>
    <name evidence="7" type="ORF">EXU30_03085</name>
</gene>
<feature type="transmembrane region" description="Helical" evidence="6">
    <location>
        <begin position="251"/>
        <end position="270"/>
    </location>
</feature>
<dbReference type="AlphaFoldDB" id="A0A411PE99"/>
<feature type="transmembrane region" description="Helical" evidence="6">
    <location>
        <begin position="43"/>
        <end position="71"/>
    </location>
</feature>
<feature type="transmembrane region" description="Helical" evidence="6">
    <location>
        <begin position="147"/>
        <end position="166"/>
    </location>
</feature>
<keyword evidence="5 6" id="KW-0472">Membrane</keyword>
<keyword evidence="3 6" id="KW-0812">Transmembrane</keyword>
<dbReference type="Proteomes" id="UP000291106">
    <property type="component" value="Chromosome"/>
</dbReference>
<feature type="transmembrane region" description="Helical" evidence="6">
    <location>
        <begin position="12"/>
        <end position="31"/>
    </location>
</feature>
<evidence type="ECO:0000256" key="1">
    <source>
        <dbReference type="ARBA" id="ARBA00004141"/>
    </source>
</evidence>
<dbReference type="GO" id="GO:0005886">
    <property type="term" value="C:plasma membrane"/>
    <property type="evidence" value="ECO:0007669"/>
    <property type="project" value="UniProtKB-SubCell"/>
</dbReference>
<reference evidence="7 8" key="1">
    <citation type="submission" date="2019-02" db="EMBL/GenBank/DDBJ databases">
        <title>Shewanella sp. D4-2 isolated from Dokdo Island.</title>
        <authorList>
            <person name="Baek K."/>
        </authorList>
    </citation>
    <scope>NUCLEOTIDE SEQUENCE [LARGE SCALE GENOMIC DNA]</scope>
    <source>
        <strain evidence="7 8">D4-2</strain>
    </source>
</reference>
<feature type="transmembrane region" description="Helical" evidence="6">
    <location>
        <begin position="83"/>
        <end position="103"/>
    </location>
</feature>
<dbReference type="RefSeq" id="WP_130597766.1">
    <property type="nucleotide sequence ID" value="NZ_CP036200.1"/>
</dbReference>
<keyword evidence="8" id="KW-1185">Reference proteome</keyword>